<accession>A0A5J4T9W5</accession>
<feature type="non-terminal residue" evidence="1">
    <location>
        <position position="371"/>
    </location>
</feature>
<dbReference type="Proteomes" id="UP000324800">
    <property type="component" value="Unassembled WGS sequence"/>
</dbReference>
<feature type="non-terminal residue" evidence="1">
    <location>
        <position position="1"/>
    </location>
</feature>
<gene>
    <name evidence="1" type="ORF">EZS28_049456</name>
</gene>
<sequence length="371" mass="38337">DASGHTLATYDVTLKKSLPSKFPVDGLKLESTVIEKGATASADQDDYEKVSFLTNLVQTTPGFADIKANLAVSLEYIENSGISHTLVVIPGGTIPPEWRRGQDITVTVAYNFGANVSATQANYVALSDLKYKLRFTSNLDLITYNWSDDKSWDGQLVYSRTSQLVKKNGEGSLDLRLSDITAKKVTGTATTTTVLAPGVASSLYGVAGTLSGRGKGTLRLLDAGGNYTDIAVDIAVAPGIISSSPSPADIAPAIAAGSILLPTTPVSAIKSPAGGTSSVTPATFAPVKAVFYLKNVEVTAGTGTATLDVEVIGFNVSSADEKALTTITKADIVKASDLAAAKAVGQELFDPAGTFGTTFTGVTSTFPDPAA</sequence>
<comment type="caution">
    <text evidence="1">The sequence shown here is derived from an EMBL/GenBank/DDBJ whole genome shotgun (WGS) entry which is preliminary data.</text>
</comment>
<proteinExistence type="predicted"/>
<organism evidence="1 2">
    <name type="scientific">Streblomastix strix</name>
    <dbReference type="NCBI Taxonomy" id="222440"/>
    <lineage>
        <taxon>Eukaryota</taxon>
        <taxon>Metamonada</taxon>
        <taxon>Preaxostyla</taxon>
        <taxon>Oxymonadida</taxon>
        <taxon>Streblomastigidae</taxon>
        <taxon>Streblomastix</taxon>
    </lineage>
</organism>
<dbReference type="AlphaFoldDB" id="A0A5J4T9W5"/>
<name>A0A5J4T9W5_9EUKA</name>
<dbReference type="EMBL" id="SNRW01035310">
    <property type="protein sequence ID" value="KAA6355017.1"/>
    <property type="molecule type" value="Genomic_DNA"/>
</dbReference>
<evidence type="ECO:0000313" key="2">
    <source>
        <dbReference type="Proteomes" id="UP000324800"/>
    </source>
</evidence>
<evidence type="ECO:0000313" key="1">
    <source>
        <dbReference type="EMBL" id="KAA6355017.1"/>
    </source>
</evidence>
<protein>
    <submittedName>
        <fullName evidence="1">Uncharacterized protein</fullName>
    </submittedName>
</protein>
<reference evidence="1 2" key="1">
    <citation type="submission" date="2019-03" db="EMBL/GenBank/DDBJ databases">
        <title>Single cell metagenomics reveals metabolic interactions within the superorganism composed of flagellate Streblomastix strix and complex community of Bacteroidetes bacteria on its surface.</title>
        <authorList>
            <person name="Treitli S.C."/>
            <person name="Kolisko M."/>
            <person name="Husnik F."/>
            <person name="Keeling P."/>
            <person name="Hampl V."/>
        </authorList>
    </citation>
    <scope>NUCLEOTIDE SEQUENCE [LARGE SCALE GENOMIC DNA]</scope>
    <source>
        <strain evidence="1">ST1C</strain>
    </source>
</reference>